<dbReference type="InterPro" id="IPR013083">
    <property type="entry name" value="Znf_RING/FYVE/PHD"/>
</dbReference>
<dbReference type="InterPro" id="IPR006574">
    <property type="entry name" value="PRY"/>
</dbReference>
<dbReference type="PROSITE" id="PS50188">
    <property type="entry name" value="B302_SPRY"/>
    <property type="match status" value="1"/>
</dbReference>
<evidence type="ECO:0000313" key="8">
    <source>
        <dbReference type="EMBL" id="KAL2101619.1"/>
    </source>
</evidence>
<dbReference type="PROSITE" id="PS00518">
    <property type="entry name" value="ZF_RING_1"/>
    <property type="match status" value="1"/>
</dbReference>
<keyword evidence="1" id="KW-0479">Metal-binding</keyword>
<dbReference type="InterPro" id="IPR000315">
    <property type="entry name" value="Znf_B-box"/>
</dbReference>
<evidence type="ECO:0000256" key="3">
    <source>
        <dbReference type="ARBA" id="ARBA00022833"/>
    </source>
</evidence>
<comment type="caution">
    <text evidence="8">The sequence shown here is derived from an EMBL/GenBank/DDBJ whole genome shotgun (WGS) entry which is preliminary data.</text>
</comment>
<keyword evidence="3" id="KW-0862">Zinc</keyword>
<keyword evidence="9" id="KW-1185">Reference proteome</keyword>
<dbReference type="Pfam" id="PF00622">
    <property type="entry name" value="SPRY"/>
    <property type="match status" value="1"/>
</dbReference>
<dbReference type="PANTHER" id="PTHR24103">
    <property type="entry name" value="E3 UBIQUITIN-PROTEIN LIGASE TRIM"/>
    <property type="match status" value="1"/>
</dbReference>
<keyword evidence="2 4" id="KW-0863">Zinc-finger</keyword>
<dbReference type="Gene3D" id="2.60.120.920">
    <property type="match status" value="1"/>
</dbReference>
<dbReference type="PROSITE" id="PS50089">
    <property type="entry name" value="ZF_RING_2"/>
    <property type="match status" value="1"/>
</dbReference>
<evidence type="ECO:0000256" key="1">
    <source>
        <dbReference type="ARBA" id="ARBA00022723"/>
    </source>
</evidence>
<dbReference type="InterPro" id="IPR017907">
    <property type="entry name" value="Znf_RING_CS"/>
</dbReference>
<dbReference type="EMBL" id="JBHFQA010000003">
    <property type="protein sequence ID" value="KAL2101619.1"/>
    <property type="molecule type" value="Genomic_DNA"/>
</dbReference>
<dbReference type="Gene3D" id="3.30.160.60">
    <property type="entry name" value="Classic Zinc Finger"/>
    <property type="match status" value="1"/>
</dbReference>
<dbReference type="Proteomes" id="UP001591681">
    <property type="component" value="Unassembled WGS sequence"/>
</dbReference>
<proteinExistence type="predicted"/>
<feature type="domain" description="B box-type" evidence="6">
    <location>
        <begin position="87"/>
        <end position="128"/>
    </location>
</feature>
<dbReference type="SUPFAM" id="SSF57850">
    <property type="entry name" value="RING/U-box"/>
    <property type="match status" value="1"/>
</dbReference>
<evidence type="ECO:0000259" key="7">
    <source>
        <dbReference type="PROSITE" id="PS50188"/>
    </source>
</evidence>
<evidence type="ECO:0000259" key="6">
    <source>
        <dbReference type="PROSITE" id="PS50119"/>
    </source>
</evidence>
<dbReference type="Pfam" id="PF00643">
    <property type="entry name" value="zf-B_box"/>
    <property type="match status" value="1"/>
</dbReference>
<evidence type="ECO:0000259" key="5">
    <source>
        <dbReference type="PROSITE" id="PS50089"/>
    </source>
</evidence>
<protein>
    <recommendedName>
        <fullName evidence="10">Zinc-binding protein A33-like</fullName>
    </recommendedName>
</protein>
<dbReference type="InterPro" id="IPR027370">
    <property type="entry name" value="Znf-RING_euk"/>
</dbReference>
<dbReference type="PRINTS" id="PR01407">
    <property type="entry name" value="BUTYPHLNCDUF"/>
</dbReference>
<feature type="domain" description="B30.2/SPRY" evidence="7">
    <location>
        <begin position="276"/>
        <end position="467"/>
    </location>
</feature>
<dbReference type="SUPFAM" id="SSF49899">
    <property type="entry name" value="Concanavalin A-like lectins/glucanases"/>
    <property type="match status" value="1"/>
</dbReference>
<evidence type="ECO:0000256" key="2">
    <source>
        <dbReference type="ARBA" id="ARBA00022771"/>
    </source>
</evidence>
<dbReference type="InterPro" id="IPR001870">
    <property type="entry name" value="B30.2/SPRY"/>
</dbReference>
<dbReference type="Pfam" id="PF13765">
    <property type="entry name" value="PRY"/>
    <property type="match status" value="1"/>
</dbReference>
<dbReference type="AlphaFoldDB" id="A0ABD1KR25"/>
<name>A0ABD1KR25_9TELE</name>
<dbReference type="GO" id="GO:0008270">
    <property type="term" value="F:zinc ion binding"/>
    <property type="evidence" value="ECO:0007669"/>
    <property type="project" value="UniProtKB-KW"/>
</dbReference>
<dbReference type="FunFam" id="2.60.120.920:FF:000004">
    <property type="entry name" value="Butyrophilin subfamily 1 member A1"/>
    <property type="match status" value="1"/>
</dbReference>
<dbReference type="Pfam" id="PF13445">
    <property type="entry name" value="zf-RING_UBOX"/>
    <property type="match status" value="1"/>
</dbReference>
<dbReference type="InterPro" id="IPR003877">
    <property type="entry name" value="SPRY_dom"/>
</dbReference>
<reference evidence="8 9" key="1">
    <citation type="submission" date="2024-09" db="EMBL/GenBank/DDBJ databases">
        <title>A chromosome-level genome assembly of Gray's grenadier anchovy, Coilia grayii.</title>
        <authorList>
            <person name="Fu Z."/>
        </authorList>
    </citation>
    <scope>NUCLEOTIDE SEQUENCE [LARGE SCALE GENOMIC DNA]</scope>
    <source>
        <strain evidence="8">G4</strain>
        <tissue evidence="8">Muscle</tissue>
    </source>
</reference>
<dbReference type="SMART" id="SM00589">
    <property type="entry name" value="PRY"/>
    <property type="match status" value="1"/>
</dbReference>
<gene>
    <name evidence="8" type="ORF">ACEWY4_003380</name>
</gene>
<dbReference type="PROSITE" id="PS50119">
    <property type="entry name" value="ZF_BBOX"/>
    <property type="match status" value="1"/>
</dbReference>
<dbReference type="InterPro" id="IPR043136">
    <property type="entry name" value="B30.2/SPRY_sf"/>
</dbReference>
<organism evidence="8 9">
    <name type="scientific">Coilia grayii</name>
    <name type="common">Gray's grenadier anchovy</name>
    <dbReference type="NCBI Taxonomy" id="363190"/>
    <lineage>
        <taxon>Eukaryota</taxon>
        <taxon>Metazoa</taxon>
        <taxon>Chordata</taxon>
        <taxon>Craniata</taxon>
        <taxon>Vertebrata</taxon>
        <taxon>Euteleostomi</taxon>
        <taxon>Actinopterygii</taxon>
        <taxon>Neopterygii</taxon>
        <taxon>Teleostei</taxon>
        <taxon>Clupei</taxon>
        <taxon>Clupeiformes</taxon>
        <taxon>Clupeoidei</taxon>
        <taxon>Engraulidae</taxon>
        <taxon>Coilinae</taxon>
        <taxon>Coilia</taxon>
    </lineage>
</organism>
<accession>A0ABD1KR25</accession>
<dbReference type="CDD" id="cd12893">
    <property type="entry name" value="SPRY_PRY_TRIM35"/>
    <property type="match status" value="1"/>
</dbReference>
<evidence type="ECO:0000256" key="4">
    <source>
        <dbReference type="PROSITE-ProRule" id="PRU00024"/>
    </source>
</evidence>
<dbReference type="InterPro" id="IPR050143">
    <property type="entry name" value="TRIM/RBCC"/>
</dbReference>
<sequence length="471" mass="53060">MSSGLSLPEEDLCCPVCCDIFRDPILLSCSHSFCRACLQRFWETSTARSCPVCRRRTSRRNPPANLALRNLCDAFAQGRAHREAAEAARQLCAQHGEKLKLFCQDDQLPICVVCQTSKAHKGHECLPLEEAASDCRAELIAALKTLQDQLAALNKIKSNADMTLQHIKVQAQSISKRIKDQFLKLHQFLFEEEKAALLAVRKEEEEKVQMVKEKAVVTAERIDSFSETIRRLQQEAAPANDLTVLQNFKATMERVQCLELEGELAAGSLMDESRHLGNLRFRVWEQMRRVAPYFPVTLDPNTAHPCLSLSDDLTAVQYSSPAVEILSNPERFRMSAEALGCTGFCAGTHSWVVDTTGNEDWILGLAYRSVQRNAEISARPKNGFWTLCLRDGVYRAMTSPPTVLTLSGKPKRITIELDWEEGEVSFRDQEEGTTLYTFTQSFAETVFPYFYTQSTLPLRLLPQTPSVTKKD</sequence>
<dbReference type="SMART" id="SM00184">
    <property type="entry name" value="RING"/>
    <property type="match status" value="1"/>
</dbReference>
<dbReference type="SMART" id="SM00449">
    <property type="entry name" value="SPRY"/>
    <property type="match status" value="1"/>
</dbReference>
<dbReference type="SMART" id="SM00336">
    <property type="entry name" value="BBOX"/>
    <property type="match status" value="1"/>
</dbReference>
<dbReference type="InterPro" id="IPR013320">
    <property type="entry name" value="ConA-like_dom_sf"/>
</dbReference>
<evidence type="ECO:0008006" key="10">
    <source>
        <dbReference type="Google" id="ProtNLM"/>
    </source>
</evidence>
<dbReference type="SUPFAM" id="SSF57845">
    <property type="entry name" value="B-box zinc-binding domain"/>
    <property type="match status" value="1"/>
</dbReference>
<feature type="domain" description="RING-type" evidence="5">
    <location>
        <begin position="14"/>
        <end position="54"/>
    </location>
</feature>
<dbReference type="CDD" id="cd19762">
    <property type="entry name" value="Bbox2_TRIM7-like"/>
    <property type="match status" value="1"/>
</dbReference>
<dbReference type="Gene3D" id="3.30.40.10">
    <property type="entry name" value="Zinc/RING finger domain, C3HC4 (zinc finger)"/>
    <property type="match status" value="1"/>
</dbReference>
<evidence type="ECO:0000313" key="9">
    <source>
        <dbReference type="Proteomes" id="UP001591681"/>
    </source>
</evidence>
<dbReference type="InterPro" id="IPR003879">
    <property type="entry name" value="Butyrophylin_SPRY"/>
</dbReference>
<dbReference type="InterPro" id="IPR001841">
    <property type="entry name" value="Znf_RING"/>
</dbReference>